<sequence>MNFNASVCGIPAMFKNTPDRSLISSSLIFRNGFQADDFKALSIAHIAEHCAIVQYIRRHIKDHPCTHVIEYFSGRTSYDYTAFSINSLRKGYPYVPDIFSSILETRRVEEDIFNEEVKNVLLEYPPVTLDSFSSKCRRFDAFINDLEFEPEAEKIIREINISEVEKYLKDYYVETNSLVTFLGDVKEAELMDSGRLKLDFKPATAHGNKREDVKMHESKAAASKGDRILGAGTACDGKCELWFGFKTGPAAGIKEFFTQDICFLLIASIFKNSYNSLLRSDSRYRNIEFQNIGCSYRQNANYVVFRYAFGSEMLLADAAAMLESALRDRDSHRENIAKIKQEYMDSVLMKLDELKYANQFLARMNFLFDSYRVDFEYYEEIMESIAPEDIWAETVEILKWNYIYSFSRNTTVDMLPLYFPKKVLNCI</sequence>
<reference evidence="1 2" key="1">
    <citation type="submission" date="2017-03" db="EMBL/GenBank/DDBJ databases">
        <title>Genome sequence of Clostridium hungatei DSM 14427.</title>
        <authorList>
            <person name="Poehlein A."/>
            <person name="Daniel R."/>
        </authorList>
    </citation>
    <scope>NUCLEOTIDE SEQUENCE [LARGE SCALE GENOMIC DNA]</scope>
    <source>
        <strain evidence="1 2">DSM 14427</strain>
    </source>
</reference>
<evidence type="ECO:0000313" key="1">
    <source>
        <dbReference type="EMBL" id="OPX45159.1"/>
    </source>
</evidence>
<dbReference type="SUPFAM" id="SSF63411">
    <property type="entry name" value="LuxS/MPP-like metallohydrolase"/>
    <property type="match status" value="1"/>
</dbReference>
<name>A0A1V4SMP5_RUMHU</name>
<dbReference type="RefSeq" id="WP_080063498.1">
    <property type="nucleotide sequence ID" value="NZ_MZGX01000005.1"/>
</dbReference>
<dbReference type="STRING" id="48256.CLHUN_10460"/>
<protein>
    <recommendedName>
        <fullName evidence="3">Peptidase M16 inactive domain protein</fullName>
    </recommendedName>
</protein>
<keyword evidence="2" id="KW-1185">Reference proteome</keyword>
<dbReference type="EMBL" id="MZGX01000005">
    <property type="protein sequence ID" value="OPX45159.1"/>
    <property type="molecule type" value="Genomic_DNA"/>
</dbReference>
<evidence type="ECO:0008006" key="3">
    <source>
        <dbReference type="Google" id="ProtNLM"/>
    </source>
</evidence>
<accession>A0A1V4SMP5</accession>
<gene>
    <name evidence="1" type="ORF">CLHUN_10460</name>
</gene>
<dbReference type="GO" id="GO:0046872">
    <property type="term" value="F:metal ion binding"/>
    <property type="evidence" value="ECO:0007669"/>
    <property type="project" value="InterPro"/>
</dbReference>
<comment type="caution">
    <text evidence="1">The sequence shown here is derived from an EMBL/GenBank/DDBJ whole genome shotgun (WGS) entry which is preliminary data.</text>
</comment>
<dbReference type="Proteomes" id="UP000191554">
    <property type="component" value="Unassembled WGS sequence"/>
</dbReference>
<proteinExistence type="predicted"/>
<organism evidence="1 2">
    <name type="scientific">Ruminiclostridium hungatei</name>
    <name type="common">Clostridium hungatei</name>
    <dbReference type="NCBI Taxonomy" id="48256"/>
    <lineage>
        <taxon>Bacteria</taxon>
        <taxon>Bacillati</taxon>
        <taxon>Bacillota</taxon>
        <taxon>Clostridia</taxon>
        <taxon>Eubacteriales</taxon>
        <taxon>Oscillospiraceae</taxon>
        <taxon>Ruminiclostridium</taxon>
    </lineage>
</organism>
<evidence type="ECO:0000313" key="2">
    <source>
        <dbReference type="Proteomes" id="UP000191554"/>
    </source>
</evidence>
<dbReference type="AlphaFoldDB" id="A0A1V4SMP5"/>
<dbReference type="InterPro" id="IPR011249">
    <property type="entry name" value="Metalloenz_LuxS/M16"/>
</dbReference>
<dbReference type="Gene3D" id="3.30.830.10">
    <property type="entry name" value="Metalloenzyme, LuxS/M16 peptidase-like"/>
    <property type="match status" value="1"/>
</dbReference>